<comment type="similarity">
    <text evidence="2">Belongs to the bacterial solute-binding protein 1 family.</text>
</comment>
<dbReference type="InterPro" id="IPR050490">
    <property type="entry name" value="Bact_solute-bd_prot1"/>
</dbReference>
<protein>
    <submittedName>
        <fullName evidence="6">ABC transporter substrate-binding protein</fullName>
    </submittedName>
</protein>
<dbReference type="PANTHER" id="PTHR43649">
    <property type="entry name" value="ARABINOSE-BINDING PROTEIN-RELATED"/>
    <property type="match status" value="1"/>
</dbReference>
<evidence type="ECO:0000313" key="6">
    <source>
        <dbReference type="EMBL" id="MFC4598612.1"/>
    </source>
</evidence>
<feature type="chain" id="PRO_5046989197" evidence="5">
    <location>
        <begin position="20"/>
        <end position="425"/>
    </location>
</feature>
<evidence type="ECO:0000256" key="4">
    <source>
        <dbReference type="ARBA" id="ARBA00022729"/>
    </source>
</evidence>
<evidence type="ECO:0000256" key="3">
    <source>
        <dbReference type="ARBA" id="ARBA00022448"/>
    </source>
</evidence>
<keyword evidence="7" id="KW-1185">Reference proteome</keyword>
<evidence type="ECO:0000313" key="7">
    <source>
        <dbReference type="Proteomes" id="UP001596028"/>
    </source>
</evidence>
<comment type="caution">
    <text evidence="6">The sequence shown here is derived from an EMBL/GenBank/DDBJ whole genome shotgun (WGS) entry which is preliminary data.</text>
</comment>
<dbReference type="CDD" id="cd13585">
    <property type="entry name" value="PBP2_TMBP_like"/>
    <property type="match status" value="1"/>
</dbReference>
<dbReference type="PANTHER" id="PTHR43649:SF31">
    <property type="entry name" value="SN-GLYCEROL-3-PHOSPHATE-BINDING PERIPLASMIC PROTEIN UGPB"/>
    <property type="match status" value="1"/>
</dbReference>
<name>A0ABV9FCQ5_9BACL</name>
<dbReference type="EMBL" id="JBHSEP010000006">
    <property type="protein sequence ID" value="MFC4598612.1"/>
    <property type="molecule type" value="Genomic_DNA"/>
</dbReference>
<dbReference type="PROSITE" id="PS51257">
    <property type="entry name" value="PROKAR_LIPOPROTEIN"/>
    <property type="match status" value="1"/>
</dbReference>
<comment type="subcellular location">
    <subcellularLocation>
        <location evidence="1">Cell envelope</location>
    </subcellularLocation>
</comment>
<dbReference type="Proteomes" id="UP001596028">
    <property type="component" value="Unassembled WGS sequence"/>
</dbReference>
<reference evidence="7" key="1">
    <citation type="journal article" date="2019" name="Int. J. Syst. Evol. Microbiol.">
        <title>The Global Catalogue of Microorganisms (GCM) 10K type strain sequencing project: providing services to taxonomists for standard genome sequencing and annotation.</title>
        <authorList>
            <consortium name="The Broad Institute Genomics Platform"/>
            <consortium name="The Broad Institute Genome Sequencing Center for Infectious Disease"/>
            <person name="Wu L."/>
            <person name="Ma J."/>
        </authorList>
    </citation>
    <scope>NUCLEOTIDE SEQUENCE [LARGE SCALE GENOMIC DNA]</scope>
    <source>
        <strain evidence="7">CCUG 49571</strain>
    </source>
</reference>
<gene>
    <name evidence="6" type="ORF">ACFO3S_10235</name>
</gene>
<dbReference type="SUPFAM" id="SSF53850">
    <property type="entry name" value="Periplasmic binding protein-like II"/>
    <property type="match status" value="1"/>
</dbReference>
<keyword evidence="3" id="KW-0813">Transport</keyword>
<evidence type="ECO:0000256" key="5">
    <source>
        <dbReference type="SAM" id="SignalP"/>
    </source>
</evidence>
<accession>A0ABV9FCQ5</accession>
<dbReference type="Pfam" id="PF01547">
    <property type="entry name" value="SBP_bac_1"/>
    <property type="match status" value="1"/>
</dbReference>
<feature type="signal peptide" evidence="5">
    <location>
        <begin position="1"/>
        <end position="19"/>
    </location>
</feature>
<dbReference type="InterPro" id="IPR006059">
    <property type="entry name" value="SBP"/>
</dbReference>
<dbReference type="RefSeq" id="WP_378095051.1">
    <property type="nucleotide sequence ID" value="NZ_JBHSEP010000006.1"/>
</dbReference>
<sequence length="425" mass="47779">MKKTTVSTIAALLLTGLLAGCGSNGNKEQPGQEASGGEQTVVRVAISGSEQEKQVRYDTAELFMKAHPNIKIEWVDLGSERYQKTLTLISGGNAPDILYMNEWTVPLAERGVLMPLDEMIEGDPDFDLSEFYPSVIDAYRVNGKLYGMPQEISPYVIYYNKDLFDEANLPYPKDDWTEEQFFEIARKLTDPSKKQYGFLYENYGAPLDGMLTRNNVEIYADPAESRLDSAEALETLTNIRMLVDEKITPNPAEQQAAGQGSSEQFRNRQVAMFSAGMWYLPPFKQDPLPFNWDVVRMPYKQNQQTKVGALSWSISKDTKHPEEAWEVLKFFVGEEGMKVVASYNMALPASANKEANQIILDSGFPANVKAFVDSASDVRMTEFMNGKYSEINDAISEVMDKLLLGRLTPEEARQELIVKIKEKSS</sequence>
<dbReference type="Gene3D" id="3.40.190.10">
    <property type="entry name" value="Periplasmic binding protein-like II"/>
    <property type="match status" value="1"/>
</dbReference>
<evidence type="ECO:0000256" key="1">
    <source>
        <dbReference type="ARBA" id="ARBA00004196"/>
    </source>
</evidence>
<proteinExistence type="inferred from homology"/>
<evidence type="ECO:0000256" key="2">
    <source>
        <dbReference type="ARBA" id="ARBA00008520"/>
    </source>
</evidence>
<organism evidence="6 7">
    <name type="scientific">Cohnella hongkongensis</name>
    <dbReference type="NCBI Taxonomy" id="178337"/>
    <lineage>
        <taxon>Bacteria</taxon>
        <taxon>Bacillati</taxon>
        <taxon>Bacillota</taxon>
        <taxon>Bacilli</taxon>
        <taxon>Bacillales</taxon>
        <taxon>Paenibacillaceae</taxon>
        <taxon>Cohnella</taxon>
    </lineage>
</organism>
<keyword evidence="4 5" id="KW-0732">Signal</keyword>